<accession>A0AAU8JYZ9</accession>
<dbReference type="InterPro" id="IPR032722">
    <property type="entry name" value="Deaminase_XOO_2897"/>
</dbReference>
<name>A0AAU8JYZ9_9ACTN</name>
<dbReference type="EMBL" id="CP159872">
    <property type="protein sequence ID" value="XCM80508.1"/>
    <property type="molecule type" value="Genomic_DNA"/>
</dbReference>
<dbReference type="Pfam" id="PF14440">
    <property type="entry name" value="XOO_2897-deam"/>
    <property type="match status" value="1"/>
</dbReference>
<gene>
    <name evidence="1" type="ORF">ABWK59_17070</name>
</gene>
<proteinExistence type="predicted"/>
<dbReference type="RefSeq" id="WP_354641444.1">
    <property type="nucleotide sequence ID" value="NZ_CP159872.1"/>
</dbReference>
<dbReference type="InterPro" id="IPR025851">
    <property type="entry name" value="SUKH-4"/>
</dbReference>
<dbReference type="Pfam" id="PF14435">
    <property type="entry name" value="SUKH-4"/>
    <property type="match status" value="1"/>
</dbReference>
<dbReference type="KEGG" id="kcm:ABWK59_17070"/>
<dbReference type="AlphaFoldDB" id="A0AAU8JYZ9"/>
<organism evidence="1">
    <name type="scientific">Kitasatospora camelliae</name>
    <dbReference type="NCBI Taxonomy" id="3156397"/>
    <lineage>
        <taxon>Bacteria</taxon>
        <taxon>Bacillati</taxon>
        <taxon>Actinomycetota</taxon>
        <taxon>Actinomycetes</taxon>
        <taxon>Kitasatosporales</taxon>
        <taxon>Streptomycetaceae</taxon>
        <taxon>Kitasatospora</taxon>
    </lineage>
</organism>
<protein>
    <submittedName>
        <fullName evidence="1">SUKH-4 family immunity protein</fullName>
    </submittedName>
</protein>
<sequence>MTTREQAIEAARRWMNDGLPEERWRDVAVHEFELGWVLWPEQPPARTDPGSGERRAPEVIGSACAVVDRETGELTTWPSVPVEEVVQLYRDKLGAGSFDPALPPVTGPGSTAVLTYRDAGGEEQSLFQASAPGYGHPEVRAWRSLQAQGVRPEDVLAVYTDLRPCELPGGYCAATLLAELPVASFSYGHDYGPRFDRRAAGVRALTEQTEKVFRSAGRPVPPKPNRVPFPRAVPAAEPERNVALGRRLAEQFGADGMHRFDADLTAASLLPEAAAETLVWAGLPRRVEGFFEFLPGLPTVAGHLAATGGSGRISEPTLAVLAEYVVLGTDGHALIAVQCGDGGTGTGAGIGRVWAVDPDNGTGRYLDADLASFVRCLALLAGARPAWRGLDPYATGAAVEVFQRELAAVDGTVYSDPENWWAVVVEQLWDGLL</sequence>
<evidence type="ECO:0000313" key="1">
    <source>
        <dbReference type="EMBL" id="XCM80508.1"/>
    </source>
</evidence>
<reference evidence="1" key="1">
    <citation type="submission" date="2024-06" db="EMBL/GenBank/DDBJ databases">
        <title>The genome sequences of Kitasatospora sp. strain HUAS MG31.</title>
        <authorList>
            <person name="Mo P."/>
        </authorList>
    </citation>
    <scope>NUCLEOTIDE SEQUENCE</scope>
    <source>
        <strain evidence="1">HUAS MG31</strain>
    </source>
</reference>